<dbReference type="PANTHER" id="PTHR19229">
    <property type="entry name" value="ATP-BINDING CASSETTE TRANSPORTER SUBFAMILY A ABCA"/>
    <property type="match status" value="1"/>
</dbReference>
<dbReference type="Pfam" id="PF23321">
    <property type="entry name" value="R1_ABCA1"/>
    <property type="match status" value="1"/>
</dbReference>
<dbReference type="RefSeq" id="XP_009029948.1">
    <property type="nucleotide sequence ID" value="XM_009031700.1"/>
</dbReference>
<accession>T1EHZ2</accession>
<dbReference type="CTD" id="20196192"/>
<feature type="domain" description="ABC transporter" evidence="3">
    <location>
        <begin position="1"/>
        <end position="217"/>
    </location>
</feature>
<keyword evidence="1" id="KW-0547">Nucleotide-binding</keyword>
<evidence type="ECO:0000256" key="1">
    <source>
        <dbReference type="ARBA" id="ARBA00022741"/>
    </source>
</evidence>
<dbReference type="EnsemblMetazoa" id="HelroT132743">
    <property type="protein sequence ID" value="HelroP132743"/>
    <property type="gene ID" value="HelroG132743"/>
</dbReference>
<keyword evidence="6" id="KW-1185">Reference proteome</keyword>
<gene>
    <name evidence="5" type="primary">20196192</name>
    <name evidence="4" type="ORF">HELRODRAFT_132743</name>
</gene>
<protein>
    <recommendedName>
        <fullName evidence="3">ABC transporter domain-containing protein</fullName>
    </recommendedName>
</protein>
<dbReference type="InterPro" id="IPR003593">
    <property type="entry name" value="AAA+_ATPase"/>
</dbReference>
<dbReference type="EMBL" id="AMQM01007882">
    <property type="status" value="NOT_ANNOTATED_CDS"/>
    <property type="molecule type" value="Genomic_DNA"/>
</dbReference>
<dbReference type="STRING" id="6412.T1EHZ2"/>
<evidence type="ECO:0000256" key="2">
    <source>
        <dbReference type="ARBA" id="ARBA00022840"/>
    </source>
</evidence>
<reference evidence="6" key="1">
    <citation type="submission" date="2012-12" db="EMBL/GenBank/DDBJ databases">
        <authorList>
            <person name="Hellsten U."/>
            <person name="Grimwood J."/>
            <person name="Chapman J.A."/>
            <person name="Shapiro H."/>
            <person name="Aerts A."/>
            <person name="Otillar R.P."/>
            <person name="Terry A.Y."/>
            <person name="Boore J.L."/>
            <person name="Simakov O."/>
            <person name="Marletaz F."/>
            <person name="Cho S.-J."/>
            <person name="Edsinger-Gonzales E."/>
            <person name="Havlak P."/>
            <person name="Kuo D.-H."/>
            <person name="Larsson T."/>
            <person name="Lv J."/>
            <person name="Arendt D."/>
            <person name="Savage R."/>
            <person name="Osoegawa K."/>
            <person name="de Jong P."/>
            <person name="Lindberg D.R."/>
            <person name="Seaver E.C."/>
            <person name="Weisblat D.A."/>
            <person name="Putnam N.H."/>
            <person name="Grigoriev I.V."/>
            <person name="Rokhsar D.S."/>
        </authorList>
    </citation>
    <scope>NUCLEOTIDE SEQUENCE</scope>
</reference>
<dbReference type="KEGG" id="hro:HELRODRAFT_132743"/>
<dbReference type="GO" id="GO:0016020">
    <property type="term" value="C:membrane"/>
    <property type="evidence" value="ECO:0007669"/>
    <property type="project" value="InterPro"/>
</dbReference>
<dbReference type="HOGENOM" id="CLU_000604_1_2_1"/>
<keyword evidence="2" id="KW-0067">ATP-binding</keyword>
<dbReference type="Pfam" id="PF00005">
    <property type="entry name" value="ABC_tran"/>
    <property type="match status" value="1"/>
</dbReference>
<dbReference type="PANTHER" id="PTHR19229:SF250">
    <property type="entry name" value="ABC TRANSPORTER DOMAIN-CONTAINING PROTEIN-RELATED"/>
    <property type="match status" value="1"/>
</dbReference>
<dbReference type="Proteomes" id="UP000015101">
    <property type="component" value="Unassembled WGS sequence"/>
</dbReference>
<dbReference type="SUPFAM" id="SSF52540">
    <property type="entry name" value="P-loop containing nucleoside triphosphate hydrolases"/>
    <property type="match status" value="1"/>
</dbReference>
<dbReference type="InterPro" id="IPR026082">
    <property type="entry name" value="ABCA"/>
</dbReference>
<reference evidence="5" key="3">
    <citation type="submission" date="2015-06" db="UniProtKB">
        <authorList>
            <consortium name="EnsemblMetazoa"/>
        </authorList>
    </citation>
    <scope>IDENTIFICATION</scope>
</reference>
<dbReference type="InterPro" id="IPR056264">
    <property type="entry name" value="R2_ABCA1-4-like"/>
</dbReference>
<proteinExistence type="predicted"/>
<evidence type="ECO:0000313" key="4">
    <source>
        <dbReference type="EMBL" id="ESN92003.1"/>
    </source>
</evidence>
<dbReference type="InterPro" id="IPR017871">
    <property type="entry name" value="ABC_transporter-like_CS"/>
</dbReference>
<dbReference type="FunFam" id="3.40.50.300:FF:003747">
    <property type="entry name" value="Uncharacterized protein"/>
    <property type="match status" value="1"/>
</dbReference>
<organism evidence="5 6">
    <name type="scientific">Helobdella robusta</name>
    <name type="common">Californian leech</name>
    <dbReference type="NCBI Taxonomy" id="6412"/>
    <lineage>
        <taxon>Eukaryota</taxon>
        <taxon>Metazoa</taxon>
        <taxon>Spiralia</taxon>
        <taxon>Lophotrochozoa</taxon>
        <taxon>Annelida</taxon>
        <taxon>Clitellata</taxon>
        <taxon>Hirudinea</taxon>
        <taxon>Rhynchobdellida</taxon>
        <taxon>Glossiphoniidae</taxon>
        <taxon>Helobdella</taxon>
    </lineage>
</organism>
<sequence length="294" mass="32619">AVQGISFGIRKGECFGLLGVNGAGKSTLFKMITSEIPITSGDAFISGYSVTKNLKETRQRLGYCPQFDAMCSMMSVQEHLAMFSRFRGAPKSKVSEIVQWGLDNLGLKKFANYLPGKLSGGNRRKLAVALSLIGNPDLICLDEPTTGVDPGARSYVWRCIASSTETGHGVLLTTHSMEECESLCHRLTIQVSGRLMCFGSLQHIKSKFNKGYTILIKLKIVPKAEQDKMVEEVTKYIRSKFKEIVLEQRNFNVLSYNAKIEASSLSNVFDMLSKAKKENLFEDFSISQTTLEQV</sequence>
<dbReference type="InterPro" id="IPR027417">
    <property type="entry name" value="P-loop_NTPase"/>
</dbReference>
<dbReference type="GO" id="GO:0016887">
    <property type="term" value="F:ATP hydrolysis activity"/>
    <property type="evidence" value="ECO:0007669"/>
    <property type="project" value="InterPro"/>
</dbReference>
<evidence type="ECO:0000313" key="5">
    <source>
        <dbReference type="EnsemblMetazoa" id="HelroP132743"/>
    </source>
</evidence>
<evidence type="ECO:0000259" key="3">
    <source>
        <dbReference type="PROSITE" id="PS50893"/>
    </source>
</evidence>
<dbReference type="SMART" id="SM00382">
    <property type="entry name" value="AAA"/>
    <property type="match status" value="1"/>
</dbReference>
<dbReference type="OrthoDB" id="6141890at2759"/>
<dbReference type="GO" id="GO:0140359">
    <property type="term" value="F:ABC-type transporter activity"/>
    <property type="evidence" value="ECO:0007669"/>
    <property type="project" value="InterPro"/>
</dbReference>
<dbReference type="GeneID" id="20196192"/>
<dbReference type="OMA" id="YLPEEPN"/>
<dbReference type="InParanoid" id="T1EHZ2"/>
<dbReference type="InterPro" id="IPR003439">
    <property type="entry name" value="ABC_transporter-like_ATP-bd"/>
</dbReference>
<dbReference type="Gene3D" id="3.40.50.300">
    <property type="entry name" value="P-loop containing nucleotide triphosphate hydrolases"/>
    <property type="match status" value="1"/>
</dbReference>
<dbReference type="GO" id="GO:0005524">
    <property type="term" value="F:ATP binding"/>
    <property type="evidence" value="ECO:0007669"/>
    <property type="project" value="UniProtKB-KW"/>
</dbReference>
<reference evidence="4 6" key="2">
    <citation type="journal article" date="2013" name="Nature">
        <title>Insights into bilaterian evolution from three spiralian genomes.</title>
        <authorList>
            <person name="Simakov O."/>
            <person name="Marletaz F."/>
            <person name="Cho S.J."/>
            <person name="Edsinger-Gonzales E."/>
            <person name="Havlak P."/>
            <person name="Hellsten U."/>
            <person name="Kuo D.H."/>
            <person name="Larsson T."/>
            <person name="Lv J."/>
            <person name="Arendt D."/>
            <person name="Savage R."/>
            <person name="Osoegawa K."/>
            <person name="de Jong P."/>
            <person name="Grimwood J."/>
            <person name="Chapman J.A."/>
            <person name="Shapiro H."/>
            <person name="Aerts A."/>
            <person name="Otillar R.P."/>
            <person name="Terry A.Y."/>
            <person name="Boore J.L."/>
            <person name="Grigoriev I.V."/>
            <person name="Lindberg D.R."/>
            <person name="Seaver E.C."/>
            <person name="Weisblat D.A."/>
            <person name="Putnam N.H."/>
            <person name="Rokhsar D.S."/>
        </authorList>
    </citation>
    <scope>NUCLEOTIDE SEQUENCE</scope>
</reference>
<dbReference type="PROSITE" id="PS50893">
    <property type="entry name" value="ABC_TRANSPORTER_2"/>
    <property type="match status" value="1"/>
</dbReference>
<name>T1EHZ2_HELRO</name>
<dbReference type="EMBL" id="KB097680">
    <property type="protein sequence ID" value="ESN92003.1"/>
    <property type="molecule type" value="Genomic_DNA"/>
</dbReference>
<dbReference type="AlphaFoldDB" id="T1EHZ2"/>
<dbReference type="CDD" id="cd03263">
    <property type="entry name" value="ABC_subfamily_A"/>
    <property type="match status" value="1"/>
</dbReference>
<dbReference type="eggNOG" id="KOG0059">
    <property type="taxonomic scope" value="Eukaryota"/>
</dbReference>
<evidence type="ECO:0000313" key="6">
    <source>
        <dbReference type="Proteomes" id="UP000015101"/>
    </source>
</evidence>
<dbReference type="PROSITE" id="PS00211">
    <property type="entry name" value="ABC_TRANSPORTER_1"/>
    <property type="match status" value="1"/>
</dbReference>